<dbReference type="EMBL" id="MHIM01000031">
    <property type="protein sequence ID" value="OGY51775.1"/>
    <property type="molecule type" value="Genomic_DNA"/>
</dbReference>
<evidence type="ECO:0000313" key="2">
    <source>
        <dbReference type="Proteomes" id="UP000177376"/>
    </source>
</evidence>
<sequence length="70" mass="8339">MTDKLRRKIKILRKKRDDLWQEFCRLPRRNSFSGLGLSAQLDEVQEQLDSLEGKRRSKRYCAETDIEIIG</sequence>
<reference evidence="1 2" key="1">
    <citation type="journal article" date="2016" name="Nat. Commun.">
        <title>Thousands of microbial genomes shed light on interconnected biogeochemical processes in an aquifer system.</title>
        <authorList>
            <person name="Anantharaman K."/>
            <person name="Brown C.T."/>
            <person name="Hug L.A."/>
            <person name="Sharon I."/>
            <person name="Castelle C.J."/>
            <person name="Probst A.J."/>
            <person name="Thomas B.C."/>
            <person name="Singh A."/>
            <person name="Wilkins M.J."/>
            <person name="Karaoz U."/>
            <person name="Brodie E.L."/>
            <person name="Williams K.H."/>
            <person name="Hubbard S.S."/>
            <person name="Banfield J.F."/>
        </authorList>
    </citation>
    <scope>NUCLEOTIDE SEQUENCE [LARGE SCALE GENOMIC DNA]</scope>
</reference>
<dbReference type="AlphaFoldDB" id="A0A1G1YHE4"/>
<comment type="caution">
    <text evidence="1">The sequence shown here is derived from an EMBL/GenBank/DDBJ whole genome shotgun (WGS) entry which is preliminary data.</text>
</comment>
<name>A0A1G1YHE4_9BACT</name>
<organism evidence="1 2">
    <name type="scientific">Candidatus Buchananbacteria bacterium RIFCSPLOWO2_01_FULL_39_33</name>
    <dbReference type="NCBI Taxonomy" id="1797543"/>
    <lineage>
        <taxon>Bacteria</taxon>
        <taxon>Candidatus Buchananiibacteriota</taxon>
    </lineage>
</organism>
<protein>
    <submittedName>
        <fullName evidence="1">Uncharacterized protein</fullName>
    </submittedName>
</protein>
<proteinExistence type="predicted"/>
<dbReference type="Proteomes" id="UP000177376">
    <property type="component" value="Unassembled WGS sequence"/>
</dbReference>
<evidence type="ECO:0000313" key="1">
    <source>
        <dbReference type="EMBL" id="OGY51775.1"/>
    </source>
</evidence>
<gene>
    <name evidence="1" type="ORF">A3A02_04065</name>
</gene>
<accession>A0A1G1YHE4</accession>